<evidence type="ECO:0000313" key="1">
    <source>
        <dbReference type="EMBL" id="OAU94790.1"/>
    </source>
</evidence>
<accession>A0A198UEH8</accession>
<keyword evidence="2" id="KW-1185">Reference proteome</keyword>
<dbReference type="EMBL" id="LXHC01000028">
    <property type="protein sequence ID" value="OAU94790.1"/>
    <property type="molecule type" value="Genomic_DNA"/>
</dbReference>
<proteinExistence type="predicted"/>
<comment type="caution">
    <text evidence="1">The sequence shown here is derived from an EMBL/GenBank/DDBJ whole genome shotgun (WGS) entry which is preliminary data.</text>
</comment>
<gene>
    <name evidence="1" type="ORF">AO384_2147</name>
</gene>
<dbReference type="Proteomes" id="UP000078228">
    <property type="component" value="Unassembled WGS sequence"/>
</dbReference>
<reference evidence="1 2" key="1">
    <citation type="journal article" date="2016" name="Genome Biol. Evol.">
        <title>Comparative Genomic Analyses of the Moraxella catarrhalis Serosensitive and Seroresistant Lineages Demonstrate Their Independent Evolution.</title>
        <authorList>
            <person name="Earl J.P."/>
            <person name="de Vries S.P."/>
            <person name="Ahmed A."/>
            <person name="Powell E."/>
            <person name="Schultz M.P."/>
            <person name="Hermans P.W."/>
            <person name="Hill D.J."/>
            <person name="Zhou Z."/>
            <person name="Constantinidou C.I."/>
            <person name="Hu F.Z."/>
            <person name="Bootsma H.J."/>
            <person name="Ehrlich G.D."/>
        </authorList>
    </citation>
    <scope>NUCLEOTIDE SEQUENCE [LARGE SCALE GENOMIC DNA]</scope>
    <source>
        <strain evidence="1 2">Z7542</strain>
    </source>
</reference>
<organism evidence="1 2">
    <name type="scientific">Moraxella catarrhalis</name>
    <name type="common">Branhamella catarrhalis</name>
    <dbReference type="NCBI Taxonomy" id="480"/>
    <lineage>
        <taxon>Bacteria</taxon>
        <taxon>Pseudomonadati</taxon>
        <taxon>Pseudomonadota</taxon>
        <taxon>Gammaproteobacteria</taxon>
        <taxon>Moraxellales</taxon>
        <taxon>Moraxellaceae</taxon>
        <taxon>Moraxella</taxon>
    </lineage>
</organism>
<evidence type="ECO:0000313" key="2">
    <source>
        <dbReference type="Proteomes" id="UP000078228"/>
    </source>
</evidence>
<protein>
    <submittedName>
        <fullName evidence="1">Uncharacterized protein</fullName>
    </submittedName>
</protein>
<dbReference type="AlphaFoldDB" id="A0A198UEH8"/>
<sequence length="37" mass="4267">MNNSPPIEPDDQRWANLADLNCVVLRMFDIKIKPKSP</sequence>
<name>A0A198UEH8_MORCA</name>